<dbReference type="GO" id="GO:0005634">
    <property type="term" value="C:nucleus"/>
    <property type="evidence" value="ECO:0007669"/>
    <property type="project" value="UniProtKB-SubCell"/>
</dbReference>
<keyword evidence="4" id="KW-0804">Transcription</keyword>
<name>A0A1D1YUF6_9ARAE</name>
<dbReference type="Gene3D" id="4.10.280.10">
    <property type="entry name" value="Helix-loop-helix DNA-binding domain"/>
    <property type="match status" value="1"/>
</dbReference>
<dbReference type="GO" id="GO:0003700">
    <property type="term" value="F:DNA-binding transcription factor activity"/>
    <property type="evidence" value="ECO:0007669"/>
    <property type="project" value="InterPro"/>
</dbReference>
<keyword evidence="3" id="KW-0805">Transcription regulation</keyword>
<dbReference type="CDD" id="cd11445">
    <property type="entry name" value="bHLH_AtPIF_like"/>
    <property type="match status" value="1"/>
</dbReference>
<organism evidence="8">
    <name type="scientific">Anthurium amnicola</name>
    <dbReference type="NCBI Taxonomy" id="1678845"/>
    <lineage>
        <taxon>Eukaryota</taxon>
        <taxon>Viridiplantae</taxon>
        <taxon>Streptophyta</taxon>
        <taxon>Embryophyta</taxon>
        <taxon>Tracheophyta</taxon>
        <taxon>Spermatophyta</taxon>
        <taxon>Magnoliopsida</taxon>
        <taxon>Liliopsida</taxon>
        <taxon>Araceae</taxon>
        <taxon>Pothoideae</taxon>
        <taxon>Potheae</taxon>
        <taxon>Anthurium</taxon>
    </lineage>
</organism>
<feature type="compositionally biased region" description="Polar residues" evidence="6">
    <location>
        <begin position="488"/>
        <end position="503"/>
    </location>
</feature>
<evidence type="ECO:0000256" key="3">
    <source>
        <dbReference type="ARBA" id="ARBA00023015"/>
    </source>
</evidence>
<dbReference type="SMART" id="SM00353">
    <property type="entry name" value="HLH"/>
    <property type="match status" value="1"/>
</dbReference>
<dbReference type="InterPro" id="IPR044273">
    <property type="entry name" value="PIF3-like"/>
</dbReference>
<dbReference type="EMBL" id="GDJX01009682">
    <property type="protein sequence ID" value="JAT58254.1"/>
    <property type="molecule type" value="Transcribed_RNA"/>
</dbReference>
<evidence type="ECO:0000256" key="6">
    <source>
        <dbReference type="SAM" id="MobiDB-lite"/>
    </source>
</evidence>
<gene>
    <name evidence="8" type="primary">PIF1_10</name>
    <name evidence="8" type="ORF">g.122739</name>
</gene>
<feature type="compositionally biased region" description="Basic and acidic residues" evidence="6">
    <location>
        <begin position="299"/>
        <end position="315"/>
    </location>
</feature>
<evidence type="ECO:0000313" key="8">
    <source>
        <dbReference type="EMBL" id="JAT58254.1"/>
    </source>
</evidence>
<dbReference type="InterPro" id="IPR011598">
    <property type="entry name" value="bHLH_dom"/>
</dbReference>
<dbReference type="InterPro" id="IPR047265">
    <property type="entry name" value="PIF1-like_bHLH"/>
</dbReference>
<protein>
    <submittedName>
        <fullName evidence="8">Transcription factor PIF1</fullName>
    </submittedName>
</protein>
<evidence type="ECO:0000256" key="1">
    <source>
        <dbReference type="ARBA" id="ARBA00004123"/>
    </source>
</evidence>
<evidence type="ECO:0000259" key="7">
    <source>
        <dbReference type="PROSITE" id="PS50888"/>
    </source>
</evidence>
<dbReference type="InterPro" id="IPR036638">
    <property type="entry name" value="HLH_DNA-bd_sf"/>
</dbReference>
<feature type="domain" description="BHLH" evidence="7">
    <location>
        <begin position="299"/>
        <end position="348"/>
    </location>
</feature>
<keyword evidence="5" id="KW-0539">Nucleus</keyword>
<evidence type="ECO:0000256" key="5">
    <source>
        <dbReference type="ARBA" id="ARBA00023242"/>
    </source>
</evidence>
<reference evidence="8" key="1">
    <citation type="submission" date="2015-07" db="EMBL/GenBank/DDBJ databases">
        <title>Transcriptome Assembly of Anthurium amnicola.</title>
        <authorList>
            <person name="Suzuki J."/>
        </authorList>
    </citation>
    <scope>NUCLEOTIDE SEQUENCE</scope>
</reference>
<feature type="compositionally biased region" description="Polar residues" evidence="6">
    <location>
        <begin position="207"/>
        <end position="217"/>
    </location>
</feature>
<dbReference type="PROSITE" id="PS50888">
    <property type="entry name" value="BHLH"/>
    <property type="match status" value="1"/>
</dbReference>
<sequence length="513" mass="54894">MFTIPTPSLFPTSSSFPVSRFVTEGESRARAMNCCVPEFALEDDSSIFPSSSSFVRRIPDSAREDIVELLWQHGPVFRRRSPLVSPHGDTSLLPSCTDTSVSGATSDSVATTTTAVAPADLFMEEDEMASWLNYPLGDDDFTGGFGGVGANYFPEKAQAGAAVVPPDRSCQLPKADRRAGVGGWAASARTPLPPETRGKVALFPASRASTVVDSSVTPGRAPLESMVSSGGGGERGLTSSSGVVGQGEAATKAAARPDDRKRKATEADDSDSHSEDADFESSDKKDDTRRSTTTKRRPRAAEVHNLSERRRRDRINEKMRALQQLIPRCNKSDKASMLDDAIEYLKSLQMQVQMMSMGCNMVPVMFPGIQQYMPPVGMAMPMGMSMGMGLGMGMDMNAGALNHPMMPFLQVMSSSHMVPTGAAPLNHGLPMQAFHAPAVAFPDQVKLQATGQAVPASNRACPPAPKAAQVTNHPDLCQQYIGFHQLQVHPQNQASTKQGTNKGTGMPEKSKTG</sequence>
<proteinExistence type="inferred from homology"/>
<feature type="region of interest" description="Disordered" evidence="6">
    <location>
        <begin position="488"/>
        <end position="513"/>
    </location>
</feature>
<evidence type="ECO:0000256" key="2">
    <source>
        <dbReference type="ARBA" id="ARBA00005510"/>
    </source>
</evidence>
<dbReference type="PANTHER" id="PTHR46807">
    <property type="entry name" value="TRANSCRIPTION FACTOR PIF3"/>
    <property type="match status" value="1"/>
</dbReference>
<comment type="similarity">
    <text evidence="2">Belongs to the bHLH protein family.</text>
</comment>
<dbReference type="FunFam" id="4.10.280.10:FF:000004">
    <property type="entry name" value="Basic helix-loop-helix transcription factor"/>
    <property type="match status" value="1"/>
</dbReference>
<accession>A0A1D1YUF6</accession>
<feature type="region of interest" description="Disordered" evidence="6">
    <location>
        <begin position="207"/>
        <end position="315"/>
    </location>
</feature>
<dbReference type="GO" id="GO:0046983">
    <property type="term" value="F:protein dimerization activity"/>
    <property type="evidence" value="ECO:0007669"/>
    <property type="project" value="InterPro"/>
</dbReference>
<evidence type="ECO:0000256" key="4">
    <source>
        <dbReference type="ARBA" id="ARBA00023163"/>
    </source>
</evidence>
<dbReference type="AlphaFoldDB" id="A0A1D1YUF6"/>
<feature type="compositionally biased region" description="Basic and acidic residues" evidence="6">
    <location>
        <begin position="255"/>
        <end position="290"/>
    </location>
</feature>
<dbReference type="PANTHER" id="PTHR46807:SF8">
    <property type="entry name" value="TRANSCRIPTION FACTOR PIF1-LIKE ISOFORM X2"/>
    <property type="match status" value="1"/>
</dbReference>
<dbReference type="Pfam" id="PF00010">
    <property type="entry name" value="HLH"/>
    <property type="match status" value="1"/>
</dbReference>
<comment type="subcellular location">
    <subcellularLocation>
        <location evidence="1">Nucleus</location>
    </subcellularLocation>
</comment>
<dbReference type="SUPFAM" id="SSF47459">
    <property type="entry name" value="HLH, helix-loop-helix DNA-binding domain"/>
    <property type="match status" value="1"/>
</dbReference>